<dbReference type="InterPro" id="IPR001173">
    <property type="entry name" value="Glyco_trans_2-like"/>
</dbReference>
<dbReference type="Pfam" id="PF00535">
    <property type="entry name" value="Glycos_transf_2"/>
    <property type="match status" value="1"/>
</dbReference>
<keyword evidence="2" id="KW-0328">Glycosyltransferase</keyword>
<gene>
    <name evidence="2" type="ORF">HMPREF0663_11777</name>
</gene>
<accession>E7RRH6</accession>
<dbReference type="Proteomes" id="UP000005580">
    <property type="component" value="Unassembled WGS sequence"/>
</dbReference>
<name>E7RRH6_9BACT</name>
<dbReference type="HOGENOM" id="CLU_025996_21_1_10"/>
<dbReference type="eggNOG" id="COG0463">
    <property type="taxonomic scope" value="Bacteria"/>
</dbReference>
<evidence type="ECO:0000259" key="1">
    <source>
        <dbReference type="Pfam" id="PF00535"/>
    </source>
</evidence>
<dbReference type="PANTHER" id="PTHR22916:SF67">
    <property type="entry name" value="COLANIC ACID BIOSYNTHESIS GLYCOSYL TRANSFERASE WCAE-RELATED"/>
    <property type="match status" value="1"/>
</dbReference>
<keyword evidence="3" id="KW-1185">Reference proteome</keyword>
<dbReference type="STRING" id="28134.SAMN05444288_1416"/>
<reference evidence="2" key="1">
    <citation type="submission" date="2011-01" db="EMBL/GenBank/DDBJ databases">
        <authorList>
            <person name="Muzny D."/>
            <person name="Qin X."/>
            <person name="Buhay C."/>
            <person name="Dugan-Rocha S."/>
            <person name="Ding Y."/>
            <person name="Chen G."/>
            <person name="Hawes A."/>
            <person name="Holder M."/>
            <person name="Jhangiani S."/>
            <person name="Johnson A."/>
            <person name="Khan Z."/>
            <person name="Li Z."/>
            <person name="Liu W."/>
            <person name="Liu X."/>
            <person name="Perez L."/>
            <person name="Shen H."/>
            <person name="Wang Q."/>
            <person name="Watt J."/>
            <person name="Xi L."/>
            <person name="Xin Y."/>
            <person name="Zhou J."/>
            <person name="Deng J."/>
            <person name="Jiang H."/>
            <person name="Liu Y."/>
            <person name="Qu J."/>
            <person name="Song X.-Z."/>
            <person name="Zhang L."/>
            <person name="Villasana D."/>
            <person name="Johnson A."/>
            <person name="Liu J."/>
            <person name="Liyanage D."/>
            <person name="Lorensuhewa L."/>
            <person name="Robinson T."/>
            <person name="Song A."/>
            <person name="Song B.-B."/>
            <person name="Dinh H."/>
            <person name="Thornton R."/>
            <person name="Coyle M."/>
            <person name="Francisco L."/>
            <person name="Jackson L."/>
            <person name="Javaid M."/>
            <person name="Korchina V."/>
            <person name="Kovar C."/>
            <person name="Mata R."/>
            <person name="Mathew T."/>
            <person name="Ngo R."/>
            <person name="Nguyen L."/>
            <person name="Nguyen N."/>
            <person name="Okwuonu G."/>
            <person name="Ongeri F."/>
            <person name="Pham C."/>
            <person name="Simmons D."/>
            <person name="Wilczek-Boney K."/>
            <person name="Hale W."/>
            <person name="Jakkamsetti A."/>
            <person name="Pham P."/>
            <person name="Ruth R."/>
            <person name="San Lucas F."/>
            <person name="Warren J."/>
            <person name="Zhang J."/>
            <person name="Zhao Z."/>
            <person name="Zhou C."/>
            <person name="Zhu D."/>
            <person name="Lee S."/>
            <person name="Bess C."/>
            <person name="Blankenburg K."/>
            <person name="Forbes L."/>
            <person name="Fu Q."/>
            <person name="Gubbala S."/>
            <person name="Hirani K."/>
            <person name="Jayaseelan J.C."/>
            <person name="Lara F."/>
            <person name="Munidasa M."/>
            <person name="Palculict T."/>
            <person name="Patil S."/>
            <person name="Pu L.-L."/>
            <person name="Saada N."/>
            <person name="Tang L."/>
            <person name="Weissenberger G."/>
            <person name="Zhu Y."/>
            <person name="Hemphill L."/>
            <person name="Shang Y."/>
            <person name="Youmans B."/>
            <person name="Ayvaz T."/>
            <person name="Ross M."/>
            <person name="Santibanez J."/>
            <person name="Aqrawi P."/>
            <person name="Gross S."/>
            <person name="Joshi V."/>
            <person name="Fowler G."/>
            <person name="Nazareth L."/>
            <person name="Reid J."/>
            <person name="Worley K."/>
            <person name="Petrosino J."/>
            <person name="Highlander S."/>
            <person name="Gibbs R."/>
        </authorList>
    </citation>
    <scope>NUCLEOTIDE SEQUENCE [LARGE SCALE GENOMIC DNA]</scope>
    <source>
        <strain evidence="2">ATCC 33269</strain>
    </source>
</reference>
<dbReference type="EMBL" id="AEPE02000005">
    <property type="protein sequence ID" value="EFZ36864.1"/>
    <property type="molecule type" value="Genomic_DNA"/>
</dbReference>
<dbReference type="EC" id="2.4.-.-" evidence="2"/>
<comment type="caution">
    <text evidence="2">The sequence shown here is derived from an EMBL/GenBank/DDBJ whole genome shotgun (WGS) entry which is preliminary data.</text>
</comment>
<feature type="domain" description="Glycosyltransferase 2-like" evidence="1">
    <location>
        <begin position="7"/>
        <end position="104"/>
    </location>
</feature>
<dbReference type="SUPFAM" id="SSF53448">
    <property type="entry name" value="Nucleotide-diphospho-sugar transferases"/>
    <property type="match status" value="1"/>
</dbReference>
<dbReference type="InterPro" id="IPR029044">
    <property type="entry name" value="Nucleotide-diphossugar_trans"/>
</dbReference>
<dbReference type="Gene3D" id="3.90.550.10">
    <property type="entry name" value="Spore Coat Polysaccharide Biosynthesis Protein SpsA, Chain A"/>
    <property type="match status" value="1"/>
</dbReference>
<dbReference type="GO" id="GO:0016758">
    <property type="term" value="F:hexosyltransferase activity"/>
    <property type="evidence" value="ECO:0007669"/>
    <property type="project" value="UniProtKB-ARBA"/>
</dbReference>
<evidence type="ECO:0000313" key="2">
    <source>
        <dbReference type="EMBL" id="EFZ36864.1"/>
    </source>
</evidence>
<protein>
    <submittedName>
        <fullName evidence="2">Glycosyltransferase, group 2 family protein</fullName>
        <ecNumber evidence="2">2.4.-.-</ecNumber>
    </submittedName>
</protein>
<evidence type="ECO:0000313" key="3">
    <source>
        <dbReference type="Proteomes" id="UP000005580"/>
    </source>
</evidence>
<dbReference type="AlphaFoldDB" id="E7RRH6"/>
<keyword evidence="2" id="KW-0808">Transferase</keyword>
<dbReference type="PANTHER" id="PTHR22916">
    <property type="entry name" value="GLYCOSYLTRANSFERASE"/>
    <property type="match status" value="1"/>
</dbReference>
<sequence length="256" mass="29484">MEKIKISIITICYNNKSGLEQTIRSVGSQIYNSKEFIIIDGGSRDGSTDLIDNYQEFIDIFVSEPDNGIYDAINKGISKATGEWIICMNAGDTFTDKYVLENIFKENIPASISVIYSDYWAKTYDGFKYICYMDRSKGTLMHQSCIYRKKLHAQYGLYLVTKPYICSDLQFLLMIPNEEYFKAPFPISINACGGVSQNNTWCDECSQGLKVAFRIESMNHAFFNYHKAVIKNAIPYKIKRLIKQIILRREFIKIES</sequence>
<proteinExistence type="predicted"/>
<organism evidence="2 3">
    <name type="scientific">Hoylesella oralis ATCC 33269</name>
    <dbReference type="NCBI Taxonomy" id="873533"/>
    <lineage>
        <taxon>Bacteria</taxon>
        <taxon>Pseudomonadati</taxon>
        <taxon>Bacteroidota</taxon>
        <taxon>Bacteroidia</taxon>
        <taxon>Bacteroidales</taxon>
        <taxon>Prevotellaceae</taxon>
        <taxon>Hoylesella</taxon>
    </lineage>
</organism>
<dbReference type="RefSeq" id="WP_004369950.1">
    <property type="nucleotide sequence ID" value="NZ_GL833119.1"/>
</dbReference>